<keyword evidence="4" id="KW-1003">Cell membrane</keyword>
<feature type="domain" description="ABC transporter" evidence="9">
    <location>
        <begin position="302"/>
        <end position="534"/>
    </location>
</feature>
<comment type="caution">
    <text evidence="10">The sequence shown here is derived from an EMBL/GenBank/DDBJ whole genome shotgun (WGS) entry which is preliminary data.</text>
</comment>
<comment type="similarity">
    <text evidence="2">Belongs to the ABC transporter superfamily.</text>
</comment>
<dbReference type="InterPro" id="IPR017871">
    <property type="entry name" value="ABC_transporter-like_CS"/>
</dbReference>
<gene>
    <name evidence="10" type="ORF">D8M05_11120</name>
</gene>
<dbReference type="GO" id="GO:0005524">
    <property type="term" value="F:ATP binding"/>
    <property type="evidence" value="ECO:0007669"/>
    <property type="project" value="UniProtKB-KW"/>
</dbReference>
<keyword evidence="8" id="KW-0472">Membrane</keyword>
<dbReference type="GO" id="GO:0016887">
    <property type="term" value="F:ATP hydrolysis activity"/>
    <property type="evidence" value="ECO:0007669"/>
    <property type="project" value="InterPro"/>
</dbReference>
<feature type="domain" description="ABC transporter" evidence="9">
    <location>
        <begin position="4"/>
        <end position="242"/>
    </location>
</feature>
<dbReference type="PANTHER" id="PTHR43553:SF27">
    <property type="entry name" value="ENERGY-COUPLING FACTOR TRANSPORTER ATP-BINDING PROTEIN ECFA2"/>
    <property type="match status" value="1"/>
</dbReference>
<dbReference type="InterPro" id="IPR003439">
    <property type="entry name" value="ABC_transporter-like_ATP-bd"/>
</dbReference>
<keyword evidence="6 10" id="KW-0067">ATP-binding</keyword>
<evidence type="ECO:0000256" key="1">
    <source>
        <dbReference type="ARBA" id="ARBA00004202"/>
    </source>
</evidence>
<dbReference type="Pfam" id="PF00005">
    <property type="entry name" value="ABC_tran"/>
    <property type="match status" value="2"/>
</dbReference>
<proteinExistence type="inferred from homology"/>
<reference evidence="10 11" key="1">
    <citation type="journal article" date="2015" name="Antonie Van Leeuwenhoek">
        <title>Oceanobacillus bengalensis sp. nov., a bacterium isolated from seawater of the Bay of Bengal.</title>
        <authorList>
            <person name="Yongchang O."/>
            <person name="Xiang W."/>
            <person name="Wang G."/>
        </authorList>
    </citation>
    <scope>NUCLEOTIDE SEQUENCE [LARGE SCALE GENOMIC DNA]</scope>
    <source>
        <strain evidence="10 11">MCCC 1K00260</strain>
    </source>
</reference>
<evidence type="ECO:0000256" key="7">
    <source>
        <dbReference type="ARBA" id="ARBA00022967"/>
    </source>
</evidence>
<evidence type="ECO:0000313" key="10">
    <source>
        <dbReference type="EMBL" id="RKQ15003.1"/>
    </source>
</evidence>
<dbReference type="InterPro" id="IPR015856">
    <property type="entry name" value="ABC_transpr_CbiO/EcfA_su"/>
</dbReference>
<keyword evidence="5" id="KW-0547">Nucleotide-binding</keyword>
<dbReference type="InterPro" id="IPR003593">
    <property type="entry name" value="AAA+_ATPase"/>
</dbReference>
<protein>
    <submittedName>
        <fullName evidence="10">ATP-binding cassette domain-containing protein</fullName>
    </submittedName>
</protein>
<dbReference type="Gene3D" id="3.40.50.300">
    <property type="entry name" value="P-loop containing nucleotide triphosphate hydrolases"/>
    <property type="match status" value="2"/>
</dbReference>
<dbReference type="AlphaFoldDB" id="A0A494YXR5"/>
<dbReference type="PANTHER" id="PTHR43553">
    <property type="entry name" value="HEAVY METAL TRANSPORTER"/>
    <property type="match status" value="1"/>
</dbReference>
<evidence type="ECO:0000256" key="3">
    <source>
        <dbReference type="ARBA" id="ARBA00022448"/>
    </source>
</evidence>
<evidence type="ECO:0000256" key="4">
    <source>
        <dbReference type="ARBA" id="ARBA00022475"/>
    </source>
</evidence>
<dbReference type="CDD" id="cd03225">
    <property type="entry name" value="ABC_cobalt_CbiO_domain1"/>
    <property type="match status" value="2"/>
</dbReference>
<sequence length="561" mass="64019">MDIFKINDLSFRYPDMENKVLDHVTIHIPEGEFVVVCGPSGCGKTTLLRLLKTELAPVGESTGEIYYFNKLLNSWDNRKLIEEIGFVFQDPENQIVMDEVMQEIVFSLENLGYSHFEMRKRVAELVHSFGMEHLLEYKPSELSGGQKQLLNLLSILLLKPKVLLLDEPTSQLDPVAAKDLIIMLERLNKEMGITIVLVEHRLEELFAIADRVLMMDEGKIVHAGDSKEVIYKLYKNNDEQFIPYVPAVSRLYLEIEQFHKIENIPLTVKESKEWMNELPSDVENSGQSVQDSFSITHHDTILSVKNTYFQYDKDLPMILKNLSLQIKQGDYFAIIGGNGSGKTTLLKACLGMIKPQRGSARYLGKDITKLKGKELYKKFAYLPQNPRIYFIQDTMVKEMQEVINQHKIENGSAKIEEMLDLFGIAHLRNRHPYDCSGGELQKAALACMLLSKPEILFIDEPTKGLDPISKQHFGKIIKELHKTGMTIVMVTHDIEFAAINAHRCAIMFDGAITVDGTPKELFKGNYFYTTAINRATRMSNLPEVLTLEEALEIWPDHVLTY</sequence>
<dbReference type="NCBIfam" id="NF010167">
    <property type="entry name" value="PRK13648.1"/>
    <property type="match status" value="2"/>
</dbReference>
<keyword evidence="11" id="KW-1185">Reference proteome</keyword>
<evidence type="ECO:0000256" key="6">
    <source>
        <dbReference type="ARBA" id="ARBA00022840"/>
    </source>
</evidence>
<dbReference type="PROSITE" id="PS00211">
    <property type="entry name" value="ABC_TRANSPORTER_1"/>
    <property type="match status" value="2"/>
</dbReference>
<organism evidence="10 11">
    <name type="scientific">Oceanobacillus bengalensis</name>
    <dbReference type="NCBI Taxonomy" id="1435466"/>
    <lineage>
        <taxon>Bacteria</taxon>
        <taxon>Bacillati</taxon>
        <taxon>Bacillota</taxon>
        <taxon>Bacilli</taxon>
        <taxon>Bacillales</taxon>
        <taxon>Bacillaceae</taxon>
        <taxon>Oceanobacillus</taxon>
    </lineage>
</organism>
<comment type="subcellular location">
    <subcellularLocation>
        <location evidence="1">Cell membrane</location>
        <topology evidence="1">Peripheral membrane protein</topology>
    </subcellularLocation>
</comment>
<dbReference type="OrthoDB" id="501320at2"/>
<keyword evidence="3" id="KW-0813">Transport</keyword>
<dbReference type="Proteomes" id="UP000281813">
    <property type="component" value="Unassembled WGS sequence"/>
</dbReference>
<keyword evidence="7" id="KW-1278">Translocase</keyword>
<evidence type="ECO:0000256" key="8">
    <source>
        <dbReference type="ARBA" id="ARBA00023136"/>
    </source>
</evidence>
<evidence type="ECO:0000259" key="9">
    <source>
        <dbReference type="PROSITE" id="PS50893"/>
    </source>
</evidence>
<dbReference type="PROSITE" id="PS50893">
    <property type="entry name" value="ABC_TRANSPORTER_2"/>
    <property type="match status" value="2"/>
</dbReference>
<name>A0A494YXR5_9BACI</name>
<dbReference type="SUPFAM" id="SSF52540">
    <property type="entry name" value="P-loop containing nucleoside triphosphate hydrolases"/>
    <property type="match status" value="2"/>
</dbReference>
<dbReference type="GO" id="GO:0042626">
    <property type="term" value="F:ATPase-coupled transmembrane transporter activity"/>
    <property type="evidence" value="ECO:0007669"/>
    <property type="project" value="TreeGrafter"/>
</dbReference>
<evidence type="ECO:0000256" key="5">
    <source>
        <dbReference type="ARBA" id="ARBA00022741"/>
    </source>
</evidence>
<dbReference type="InterPro" id="IPR050095">
    <property type="entry name" value="ECF_ABC_transporter_ATP-bd"/>
</dbReference>
<dbReference type="RefSeq" id="WP_121131780.1">
    <property type="nucleotide sequence ID" value="NZ_JBHUIL010000003.1"/>
</dbReference>
<evidence type="ECO:0000313" key="11">
    <source>
        <dbReference type="Proteomes" id="UP000281813"/>
    </source>
</evidence>
<accession>A0A494YXR5</accession>
<dbReference type="InterPro" id="IPR027417">
    <property type="entry name" value="P-loop_NTPase"/>
</dbReference>
<dbReference type="SMART" id="SM00382">
    <property type="entry name" value="AAA"/>
    <property type="match status" value="2"/>
</dbReference>
<dbReference type="GO" id="GO:0043190">
    <property type="term" value="C:ATP-binding cassette (ABC) transporter complex"/>
    <property type="evidence" value="ECO:0007669"/>
    <property type="project" value="TreeGrafter"/>
</dbReference>
<dbReference type="EMBL" id="RBZO01000016">
    <property type="protein sequence ID" value="RKQ15003.1"/>
    <property type="molecule type" value="Genomic_DNA"/>
</dbReference>
<evidence type="ECO:0000256" key="2">
    <source>
        <dbReference type="ARBA" id="ARBA00005417"/>
    </source>
</evidence>